<feature type="non-terminal residue" evidence="2">
    <location>
        <position position="415"/>
    </location>
</feature>
<evidence type="ECO:0000313" key="3">
    <source>
        <dbReference type="EMBL" id="CAF4373599.1"/>
    </source>
</evidence>
<feature type="transmembrane region" description="Helical" evidence="1">
    <location>
        <begin position="248"/>
        <end position="269"/>
    </location>
</feature>
<dbReference type="EMBL" id="CAJOBC010088845">
    <property type="protein sequence ID" value="CAF4373599.1"/>
    <property type="molecule type" value="Genomic_DNA"/>
</dbReference>
<keyword evidence="1" id="KW-1133">Transmembrane helix</keyword>
<organism evidence="2 4">
    <name type="scientific">Didymodactylos carnosus</name>
    <dbReference type="NCBI Taxonomy" id="1234261"/>
    <lineage>
        <taxon>Eukaryota</taxon>
        <taxon>Metazoa</taxon>
        <taxon>Spiralia</taxon>
        <taxon>Gnathifera</taxon>
        <taxon>Rotifera</taxon>
        <taxon>Eurotatoria</taxon>
        <taxon>Bdelloidea</taxon>
        <taxon>Philodinida</taxon>
        <taxon>Philodinidae</taxon>
        <taxon>Didymodactylos</taxon>
    </lineage>
</organism>
<dbReference type="EMBL" id="CAJNOQ010023306">
    <property type="protein sequence ID" value="CAF1513246.1"/>
    <property type="molecule type" value="Genomic_DNA"/>
</dbReference>
<keyword evidence="4" id="KW-1185">Reference proteome</keyword>
<protein>
    <submittedName>
        <fullName evidence="2">Uncharacterized protein</fullName>
    </submittedName>
</protein>
<dbReference type="AlphaFoldDB" id="A0A815U9J7"/>
<reference evidence="2" key="1">
    <citation type="submission" date="2021-02" db="EMBL/GenBank/DDBJ databases">
        <authorList>
            <person name="Nowell W R."/>
        </authorList>
    </citation>
    <scope>NUCLEOTIDE SEQUENCE</scope>
</reference>
<keyword evidence="1" id="KW-0472">Membrane</keyword>
<evidence type="ECO:0000313" key="4">
    <source>
        <dbReference type="Proteomes" id="UP000663829"/>
    </source>
</evidence>
<name>A0A815U9J7_9BILA</name>
<keyword evidence="1" id="KW-0812">Transmembrane</keyword>
<gene>
    <name evidence="2" type="ORF">GPM918_LOCUS37209</name>
    <name evidence="3" type="ORF">SRO942_LOCUS37968</name>
</gene>
<dbReference type="Proteomes" id="UP000663829">
    <property type="component" value="Unassembled WGS sequence"/>
</dbReference>
<dbReference type="Proteomes" id="UP000681722">
    <property type="component" value="Unassembled WGS sequence"/>
</dbReference>
<comment type="caution">
    <text evidence="2">The sequence shown here is derived from an EMBL/GenBank/DDBJ whole genome shotgun (WGS) entry which is preliminary data.</text>
</comment>
<evidence type="ECO:0000313" key="2">
    <source>
        <dbReference type="EMBL" id="CAF1513246.1"/>
    </source>
</evidence>
<accession>A0A815U9J7</accession>
<dbReference type="OrthoDB" id="10024336at2759"/>
<evidence type="ECO:0000256" key="1">
    <source>
        <dbReference type="SAM" id="Phobius"/>
    </source>
</evidence>
<proteinExistence type="predicted"/>
<sequence length="415" mass="46509">MLKILCALVSQTIDDQLIQLQTTTLFSESVQPDNIILANAEAIREQFVNTTSNSFSAALNTIRTVLQGNQIVNRLKTNYQLAIPSTRSTVQQLSHTAEYSSVNDSCMCSLSSYCKATTGIYNTSAYIPNCKYDHTPPCNSKIDGEIEFDVPGISVGCLVLDAVLQSDLSCFYNESCLSELKFQLTDSPSPFNATPLKVGSSVASLPTIGDLIANLMVEEWYFNSSYESYFDHCNPQTCTYTYVKQFDIVYVITNTIAFIGGIATILILITPPIVTNIRQWLSARRSPARGKIYYDDTANPSRYCSCKIDPTTCGALVGVYGYMGTPFTIPNFRIGCYVIETTFSSTFECFYNQTCFNAFNKLIYSNSYAPFNATPMIWSQNTSRYLPTTKIQTIIEQLMIERWNDEISFESYFNE</sequence>